<dbReference type="Pfam" id="PF00132">
    <property type="entry name" value="Hexapep"/>
    <property type="match status" value="1"/>
</dbReference>
<name>A0A1F5ZK46_9BACT</name>
<dbReference type="EMBL" id="MFJL01000041">
    <property type="protein sequence ID" value="OGG12848.1"/>
    <property type="molecule type" value="Genomic_DNA"/>
</dbReference>
<dbReference type="SUPFAM" id="SSF51161">
    <property type="entry name" value="Trimeric LpxA-like enzymes"/>
    <property type="match status" value="1"/>
</dbReference>
<accession>A0A1F5ZK46</accession>
<dbReference type="PROSITE" id="PS00101">
    <property type="entry name" value="HEXAPEP_TRANSFERASES"/>
    <property type="match status" value="1"/>
</dbReference>
<proteinExistence type="inferred from homology"/>
<dbReference type="Proteomes" id="UP000176923">
    <property type="component" value="Unassembled WGS sequence"/>
</dbReference>
<evidence type="ECO:0000313" key="5">
    <source>
        <dbReference type="Proteomes" id="UP000176923"/>
    </source>
</evidence>
<reference evidence="4 5" key="1">
    <citation type="journal article" date="2016" name="Nat. Commun.">
        <title>Thousands of microbial genomes shed light on interconnected biogeochemical processes in an aquifer system.</title>
        <authorList>
            <person name="Anantharaman K."/>
            <person name="Brown C.T."/>
            <person name="Hug L.A."/>
            <person name="Sharon I."/>
            <person name="Castelle C.J."/>
            <person name="Probst A.J."/>
            <person name="Thomas B.C."/>
            <person name="Singh A."/>
            <person name="Wilkins M.J."/>
            <person name="Karaoz U."/>
            <person name="Brodie E.L."/>
            <person name="Williams K.H."/>
            <person name="Hubbard S.S."/>
            <person name="Banfield J.F."/>
        </authorList>
    </citation>
    <scope>NUCLEOTIDE SEQUENCE [LARGE SCALE GENOMIC DNA]</scope>
</reference>
<evidence type="ECO:0000256" key="3">
    <source>
        <dbReference type="ARBA" id="ARBA00022737"/>
    </source>
</evidence>
<evidence type="ECO:0000256" key="1">
    <source>
        <dbReference type="ARBA" id="ARBA00007274"/>
    </source>
</evidence>
<comment type="caution">
    <text evidence="4">The sequence shown here is derived from an EMBL/GenBank/DDBJ whole genome shotgun (WGS) entry which is preliminary data.</text>
</comment>
<gene>
    <name evidence="4" type="ORF">A3D77_07370</name>
</gene>
<sequence>MKTQPKILNWKFPKFDSNGMTQWFWMCQHHKNLILGNYIDIGAFTYINALYGITLGDYVQIGSHCSIYSVSTIDKKKGPVYVGQYAKIGTHSTVMPGIKIGKHALIGAYSFVNKNIPDGVLAFGIPIRVVRKLTEEELSIHRDEYSIL</sequence>
<keyword evidence="2 4" id="KW-0808">Transferase</keyword>
<dbReference type="InterPro" id="IPR018357">
    <property type="entry name" value="Hexapep_transf_CS"/>
</dbReference>
<evidence type="ECO:0000256" key="2">
    <source>
        <dbReference type="ARBA" id="ARBA00022679"/>
    </source>
</evidence>
<dbReference type="PANTHER" id="PTHR23416:SF23">
    <property type="entry name" value="ACETYLTRANSFERASE C18B11.09C-RELATED"/>
    <property type="match status" value="1"/>
</dbReference>
<dbReference type="GO" id="GO:0008374">
    <property type="term" value="F:O-acyltransferase activity"/>
    <property type="evidence" value="ECO:0007669"/>
    <property type="project" value="TreeGrafter"/>
</dbReference>
<protein>
    <submittedName>
        <fullName evidence="4">Acetyltransferase</fullName>
    </submittedName>
</protein>
<keyword evidence="3" id="KW-0677">Repeat</keyword>
<evidence type="ECO:0000313" key="4">
    <source>
        <dbReference type="EMBL" id="OGG12848.1"/>
    </source>
</evidence>
<dbReference type="GO" id="GO:0005829">
    <property type="term" value="C:cytosol"/>
    <property type="evidence" value="ECO:0007669"/>
    <property type="project" value="TreeGrafter"/>
</dbReference>
<dbReference type="InterPro" id="IPR001451">
    <property type="entry name" value="Hexapep"/>
</dbReference>
<dbReference type="PANTHER" id="PTHR23416">
    <property type="entry name" value="SIALIC ACID SYNTHASE-RELATED"/>
    <property type="match status" value="1"/>
</dbReference>
<dbReference type="InterPro" id="IPR051159">
    <property type="entry name" value="Hexapeptide_acetyltransf"/>
</dbReference>
<organism evidence="4 5">
    <name type="scientific">Candidatus Gottesmanbacteria bacterium RIFCSPHIGHO2_02_FULL_39_11</name>
    <dbReference type="NCBI Taxonomy" id="1798382"/>
    <lineage>
        <taxon>Bacteria</taxon>
        <taxon>Candidatus Gottesmaniibacteriota</taxon>
    </lineage>
</organism>
<dbReference type="AlphaFoldDB" id="A0A1F5ZK46"/>
<dbReference type="Gene3D" id="2.160.10.10">
    <property type="entry name" value="Hexapeptide repeat proteins"/>
    <property type="match status" value="1"/>
</dbReference>
<dbReference type="CDD" id="cd04647">
    <property type="entry name" value="LbH_MAT_like"/>
    <property type="match status" value="1"/>
</dbReference>
<dbReference type="STRING" id="1798382.A3D77_07370"/>
<comment type="similarity">
    <text evidence="1">Belongs to the transferase hexapeptide repeat family.</text>
</comment>
<dbReference type="InterPro" id="IPR011004">
    <property type="entry name" value="Trimer_LpxA-like_sf"/>
</dbReference>